<reference evidence="2 3" key="1">
    <citation type="submission" date="2016-04" db="EMBL/GenBank/DDBJ databases">
        <title>Deep-sea bacteria in the southern Pacific.</title>
        <authorList>
            <person name="Tang K."/>
        </authorList>
    </citation>
    <scope>NUCLEOTIDE SEQUENCE [LARGE SCALE GENOMIC DNA]</scope>
    <source>
        <strain evidence="2 3">JLT2014</strain>
    </source>
</reference>
<gene>
    <name evidence="2" type="ORF">Ga0080574_TMP2808</name>
</gene>
<protein>
    <submittedName>
        <fullName evidence="2">Uncharacterized protein</fullName>
    </submittedName>
</protein>
<feature type="compositionally biased region" description="Polar residues" evidence="1">
    <location>
        <begin position="56"/>
        <end position="66"/>
    </location>
</feature>
<dbReference type="STRING" id="1250539.Ga0080574_TMP2808"/>
<proteinExistence type="predicted"/>
<sequence>MTPSEAAQFVTPLFDLHPLMTFKLPCLKMMHHALFGPEGDPVGEVQGVTATAPENGASQSSTETGR</sequence>
<dbReference type="KEGG" id="paby:Ga0080574_TMP2808"/>
<organism evidence="2 3">
    <name type="scientific">Salipiger abyssi</name>
    <dbReference type="NCBI Taxonomy" id="1250539"/>
    <lineage>
        <taxon>Bacteria</taxon>
        <taxon>Pseudomonadati</taxon>
        <taxon>Pseudomonadota</taxon>
        <taxon>Alphaproteobacteria</taxon>
        <taxon>Rhodobacterales</taxon>
        <taxon>Roseobacteraceae</taxon>
        <taxon>Salipiger</taxon>
    </lineage>
</organism>
<dbReference type="AlphaFoldDB" id="A0A1P8UUS3"/>
<feature type="region of interest" description="Disordered" evidence="1">
    <location>
        <begin position="44"/>
        <end position="66"/>
    </location>
</feature>
<evidence type="ECO:0000313" key="3">
    <source>
        <dbReference type="Proteomes" id="UP000187059"/>
    </source>
</evidence>
<accession>A0A1P8UUS3</accession>
<dbReference type="EMBL" id="CP015093">
    <property type="protein sequence ID" value="APZ53142.1"/>
    <property type="molecule type" value="Genomic_DNA"/>
</dbReference>
<keyword evidence="3" id="KW-1185">Reference proteome</keyword>
<evidence type="ECO:0000313" key="2">
    <source>
        <dbReference type="EMBL" id="APZ53142.1"/>
    </source>
</evidence>
<name>A0A1P8UUS3_9RHOB</name>
<evidence type="ECO:0000256" key="1">
    <source>
        <dbReference type="SAM" id="MobiDB-lite"/>
    </source>
</evidence>
<dbReference type="Proteomes" id="UP000187059">
    <property type="component" value="Chromosome"/>
</dbReference>